<evidence type="ECO:0000313" key="2">
    <source>
        <dbReference type="Proteomes" id="UP000001542"/>
    </source>
</evidence>
<dbReference type="InParanoid" id="A2G5J7"/>
<dbReference type="AlphaFoldDB" id="A2G5J7"/>
<dbReference type="EMBL" id="DS114430">
    <property type="protein sequence ID" value="EAX87569.1"/>
    <property type="molecule type" value="Genomic_DNA"/>
</dbReference>
<sequence length="217" mass="25383">MENHQISKYKSNPIVKEYDVRQGNFKERQVVSKRFSGLYYVYENFSNYKWIWVANDDNLIDLETTSKYINSLLHQYDPDKEIVVKGSCVGLDPPFLQGGTGFLMSRYAAKLILKNFDSYMKNDFHQYPEDFAFNKLIHILNISFDTCSAPMIGHGFPSLDHFKYENMKNCKGIKNIESKCFIDPLPIEDIIGYHDNNIIEGYEHLRNLQKLRGKNVK</sequence>
<gene>
    <name evidence="1" type="ORF">TVAG_436320</name>
</gene>
<protein>
    <submittedName>
        <fullName evidence="1">Uncharacterized protein</fullName>
    </submittedName>
</protein>
<dbReference type="Proteomes" id="UP000001542">
    <property type="component" value="Unassembled WGS sequence"/>
</dbReference>
<dbReference type="OrthoDB" id="414175at2759"/>
<dbReference type="Gene3D" id="3.90.550.50">
    <property type="match status" value="1"/>
</dbReference>
<proteinExistence type="predicted"/>
<dbReference type="RefSeq" id="XP_001300499.1">
    <property type="nucleotide sequence ID" value="XM_001300498.1"/>
</dbReference>
<reference evidence="1" key="1">
    <citation type="submission" date="2006-10" db="EMBL/GenBank/DDBJ databases">
        <authorList>
            <person name="Amadeo P."/>
            <person name="Zhao Q."/>
            <person name="Wortman J."/>
            <person name="Fraser-Liggett C."/>
            <person name="Carlton J."/>
        </authorList>
    </citation>
    <scope>NUCLEOTIDE SEQUENCE</scope>
    <source>
        <strain evidence="1">G3</strain>
    </source>
</reference>
<evidence type="ECO:0000313" key="1">
    <source>
        <dbReference type="EMBL" id="EAX87569.1"/>
    </source>
</evidence>
<reference evidence="1" key="2">
    <citation type="journal article" date="2007" name="Science">
        <title>Draft genome sequence of the sexually transmitted pathogen Trichomonas vaginalis.</title>
        <authorList>
            <person name="Carlton J.M."/>
            <person name="Hirt R.P."/>
            <person name="Silva J.C."/>
            <person name="Delcher A.L."/>
            <person name="Schatz M."/>
            <person name="Zhao Q."/>
            <person name="Wortman J.R."/>
            <person name="Bidwell S.L."/>
            <person name="Alsmark U.C.M."/>
            <person name="Besteiro S."/>
            <person name="Sicheritz-Ponten T."/>
            <person name="Noel C.J."/>
            <person name="Dacks J.B."/>
            <person name="Foster P.G."/>
            <person name="Simillion C."/>
            <person name="Van de Peer Y."/>
            <person name="Miranda-Saavedra D."/>
            <person name="Barton G.J."/>
            <person name="Westrop G.D."/>
            <person name="Mueller S."/>
            <person name="Dessi D."/>
            <person name="Fiori P.L."/>
            <person name="Ren Q."/>
            <person name="Paulsen I."/>
            <person name="Zhang H."/>
            <person name="Bastida-Corcuera F.D."/>
            <person name="Simoes-Barbosa A."/>
            <person name="Brown M.T."/>
            <person name="Hayes R.D."/>
            <person name="Mukherjee M."/>
            <person name="Okumura C.Y."/>
            <person name="Schneider R."/>
            <person name="Smith A.J."/>
            <person name="Vanacova S."/>
            <person name="Villalvazo M."/>
            <person name="Haas B.J."/>
            <person name="Pertea M."/>
            <person name="Feldblyum T.V."/>
            <person name="Utterback T.R."/>
            <person name="Shu C.L."/>
            <person name="Osoegawa K."/>
            <person name="de Jong P.J."/>
            <person name="Hrdy I."/>
            <person name="Horvathova L."/>
            <person name="Zubacova Z."/>
            <person name="Dolezal P."/>
            <person name="Malik S.B."/>
            <person name="Logsdon J.M. Jr."/>
            <person name="Henze K."/>
            <person name="Gupta A."/>
            <person name="Wang C.C."/>
            <person name="Dunne R.L."/>
            <person name="Upcroft J.A."/>
            <person name="Upcroft P."/>
            <person name="White O."/>
            <person name="Salzberg S.L."/>
            <person name="Tang P."/>
            <person name="Chiu C.-H."/>
            <person name="Lee Y.-S."/>
            <person name="Embley T.M."/>
            <person name="Coombs G.H."/>
            <person name="Mottram J.C."/>
            <person name="Tachezy J."/>
            <person name="Fraser-Liggett C.M."/>
            <person name="Johnson P.J."/>
        </authorList>
    </citation>
    <scope>NUCLEOTIDE SEQUENCE [LARGE SCALE GENOMIC DNA]</scope>
    <source>
        <strain evidence="1">G3</strain>
    </source>
</reference>
<dbReference type="GO" id="GO:0016263">
    <property type="term" value="F:glycoprotein-N-acetylgalactosamine 3-beta-galactosyltransferase activity"/>
    <property type="evidence" value="ECO:0000318"/>
    <property type="project" value="GO_Central"/>
</dbReference>
<organism evidence="1 2">
    <name type="scientific">Trichomonas vaginalis (strain ATCC PRA-98 / G3)</name>
    <dbReference type="NCBI Taxonomy" id="412133"/>
    <lineage>
        <taxon>Eukaryota</taxon>
        <taxon>Metamonada</taxon>
        <taxon>Parabasalia</taxon>
        <taxon>Trichomonadida</taxon>
        <taxon>Trichomonadidae</taxon>
        <taxon>Trichomonas</taxon>
    </lineage>
</organism>
<accession>A2G5J7</accession>
<name>A2G5J7_TRIV3</name>
<dbReference type="KEGG" id="tva:4745222"/>
<keyword evidence="2" id="KW-1185">Reference proteome</keyword>
<dbReference type="VEuPathDB" id="TrichDB:TVAG_436320"/>
<dbReference type="VEuPathDB" id="TrichDB:TVAGG3_1059240"/>